<dbReference type="GO" id="GO:0040029">
    <property type="term" value="P:epigenetic regulation of gene expression"/>
    <property type="evidence" value="ECO:0007669"/>
    <property type="project" value="TreeGrafter"/>
</dbReference>
<evidence type="ECO:0000256" key="8">
    <source>
        <dbReference type="ARBA" id="ARBA00022801"/>
    </source>
</evidence>
<dbReference type="PANTHER" id="PTHR10625">
    <property type="entry name" value="HISTONE DEACETYLASE HDAC1-RELATED"/>
    <property type="match status" value="1"/>
</dbReference>
<dbReference type="InterPro" id="IPR000286">
    <property type="entry name" value="HDACs"/>
</dbReference>
<keyword evidence="11" id="KW-0805">Transcription regulation</keyword>
<keyword evidence="10" id="KW-0156">Chromatin regulator</keyword>
<dbReference type="OrthoDB" id="424012at2759"/>
<evidence type="ECO:0000256" key="14">
    <source>
        <dbReference type="ARBA" id="ARBA00049416"/>
    </source>
</evidence>
<dbReference type="AlphaFoldDB" id="A0A7I8KW25"/>
<dbReference type="GO" id="GO:0000118">
    <property type="term" value="C:histone deacetylase complex"/>
    <property type="evidence" value="ECO:0007669"/>
    <property type="project" value="TreeGrafter"/>
</dbReference>
<protein>
    <recommendedName>
        <fullName evidence="4">histone deacetylase</fullName>
        <ecNumber evidence="4">3.5.1.98</ecNumber>
    </recommendedName>
</protein>
<keyword evidence="7" id="KW-0863">Zinc-finger</keyword>
<reference evidence="16" key="1">
    <citation type="submission" date="2020-02" db="EMBL/GenBank/DDBJ databases">
        <authorList>
            <person name="Scholz U."/>
            <person name="Mascher M."/>
            <person name="Fiebig A."/>
        </authorList>
    </citation>
    <scope>NUCLEOTIDE SEQUENCE</scope>
</reference>
<dbReference type="GO" id="GO:0050793">
    <property type="term" value="P:regulation of developmental process"/>
    <property type="evidence" value="ECO:0007669"/>
    <property type="project" value="UniProtKB-ARBA"/>
</dbReference>
<evidence type="ECO:0000256" key="10">
    <source>
        <dbReference type="ARBA" id="ARBA00022853"/>
    </source>
</evidence>
<dbReference type="GO" id="GO:0141221">
    <property type="term" value="F:histone deacetylase activity, hydrolytic mechanism"/>
    <property type="evidence" value="ECO:0007669"/>
    <property type="project" value="UniProtKB-EC"/>
</dbReference>
<evidence type="ECO:0000313" key="17">
    <source>
        <dbReference type="Proteomes" id="UP000663760"/>
    </source>
</evidence>
<evidence type="ECO:0000256" key="7">
    <source>
        <dbReference type="ARBA" id="ARBA00022771"/>
    </source>
</evidence>
<evidence type="ECO:0000259" key="15">
    <source>
        <dbReference type="PROSITE" id="PS01358"/>
    </source>
</evidence>
<dbReference type="PRINTS" id="PR01270">
    <property type="entry name" value="HDASUPER"/>
</dbReference>
<dbReference type="CDD" id="cd09992">
    <property type="entry name" value="HDAC_classII"/>
    <property type="match status" value="1"/>
</dbReference>
<dbReference type="InterPro" id="IPR023801">
    <property type="entry name" value="His_deacetylse_dom"/>
</dbReference>
<comment type="similarity">
    <text evidence="3">Belongs to the histone deacetylase family. HD type 2 subfamily.</text>
</comment>
<keyword evidence="17" id="KW-1185">Reference proteome</keyword>
<comment type="cofactor">
    <cofactor evidence="1">
        <name>Zn(2+)</name>
        <dbReference type="ChEBI" id="CHEBI:29105"/>
    </cofactor>
</comment>
<sequence>MANNGGRVDANLGVATTLHLASGRNVVVEECAVSLKGAAGAEEDGDYEACGTAPRQRVSRHTVGSTLQDLSNMEEQYDDEDDDDSDWEPVMRLISKKWFCVNCTMPNFDDVSYCDICGEYKESKILTQGFFASHSAEDQTSTKLDLKERCQGIHQDGTAIGFDERMLLHFEVEMKSHPHPERPDRLRAIVASLSTAGLFPGKCFSLPAREITVEELQRVHSLDHVESVESTRNLLLSYFTPDTYANEHSACAARLAAGVCSDLASAIMSGRARNGFALVRPPGHHAGVKQAMGFCLHNNAAVAALAAMAAGAQKVLIVDWDVHHGNGTQEIFEANKSVLYVSLHRHENGRFYPGTGAAQDVGIMDAKGYCVNIPWKNGGVGDNDYIFSFQHAVLPIASAFAPDLTIISAGFDAARGDPLGSCDVTPDGYAQMTHMLKDVSQGRLLVVLEGGYNLRSISSSATAVVKVLLGDEPACEMQDVLPSRTGLQTILEVLTIQLEYWPMLKSTYEKIQRQWDSLPSMKIKETRRKRRTTPLGPIWWKWGSKRLAYNRLYRRAP</sequence>
<evidence type="ECO:0000256" key="9">
    <source>
        <dbReference type="ARBA" id="ARBA00022833"/>
    </source>
</evidence>
<evidence type="ECO:0000256" key="13">
    <source>
        <dbReference type="ARBA" id="ARBA00023242"/>
    </source>
</evidence>
<organism evidence="16 17">
    <name type="scientific">Spirodela intermedia</name>
    <name type="common">Intermediate duckweed</name>
    <dbReference type="NCBI Taxonomy" id="51605"/>
    <lineage>
        <taxon>Eukaryota</taxon>
        <taxon>Viridiplantae</taxon>
        <taxon>Streptophyta</taxon>
        <taxon>Embryophyta</taxon>
        <taxon>Tracheophyta</taxon>
        <taxon>Spermatophyta</taxon>
        <taxon>Magnoliopsida</taxon>
        <taxon>Liliopsida</taxon>
        <taxon>Araceae</taxon>
        <taxon>Lemnoideae</taxon>
        <taxon>Spirodela</taxon>
    </lineage>
</organism>
<name>A0A7I8KW25_SPIIN</name>
<dbReference type="PANTHER" id="PTHR10625:SF5">
    <property type="entry name" value="HISTONE DEACETYLASE"/>
    <property type="match status" value="1"/>
</dbReference>
<keyword evidence="12" id="KW-0804">Transcription</keyword>
<evidence type="ECO:0000256" key="6">
    <source>
        <dbReference type="ARBA" id="ARBA00022723"/>
    </source>
</evidence>
<evidence type="ECO:0000256" key="2">
    <source>
        <dbReference type="ARBA" id="ARBA00004123"/>
    </source>
</evidence>
<evidence type="ECO:0000256" key="12">
    <source>
        <dbReference type="ARBA" id="ARBA00023163"/>
    </source>
</evidence>
<evidence type="ECO:0000256" key="11">
    <source>
        <dbReference type="ARBA" id="ARBA00023015"/>
    </source>
</evidence>
<comment type="subcellular location">
    <subcellularLocation>
        <location evidence="2">Nucleus</location>
    </subcellularLocation>
</comment>
<evidence type="ECO:0000256" key="3">
    <source>
        <dbReference type="ARBA" id="ARBA00007738"/>
    </source>
</evidence>
<dbReference type="EMBL" id="LR746272">
    <property type="protein sequence ID" value="CAA7402007.1"/>
    <property type="molecule type" value="Genomic_DNA"/>
</dbReference>
<dbReference type="EC" id="3.5.1.98" evidence="4"/>
<keyword evidence="8" id="KW-0378">Hydrolase</keyword>
<comment type="catalytic activity">
    <reaction evidence="14">
        <text>N(6)-acetyl-L-lysyl-[histone] + H2O = L-lysyl-[histone] + acetate</text>
        <dbReference type="Rhea" id="RHEA:58196"/>
        <dbReference type="Rhea" id="RHEA-COMP:9845"/>
        <dbReference type="Rhea" id="RHEA-COMP:11338"/>
        <dbReference type="ChEBI" id="CHEBI:15377"/>
        <dbReference type="ChEBI" id="CHEBI:29969"/>
        <dbReference type="ChEBI" id="CHEBI:30089"/>
        <dbReference type="ChEBI" id="CHEBI:61930"/>
        <dbReference type="EC" id="3.5.1.98"/>
    </reaction>
    <physiologicalReaction direction="left-to-right" evidence="14">
        <dbReference type="Rhea" id="RHEA:58197"/>
    </physiologicalReaction>
</comment>
<dbReference type="Pfam" id="PF00850">
    <property type="entry name" value="Hist_deacetyl"/>
    <property type="match status" value="1"/>
</dbReference>
<feature type="domain" description="RanBP2-type" evidence="15">
    <location>
        <begin position="98"/>
        <end position="117"/>
    </location>
</feature>
<dbReference type="SUPFAM" id="SSF52768">
    <property type="entry name" value="Arginase/deacetylase"/>
    <property type="match status" value="1"/>
</dbReference>
<dbReference type="InterPro" id="IPR037138">
    <property type="entry name" value="His_deacetylse_dom_sf"/>
</dbReference>
<keyword evidence="9" id="KW-0862">Zinc</keyword>
<dbReference type="GO" id="GO:0005737">
    <property type="term" value="C:cytoplasm"/>
    <property type="evidence" value="ECO:0007669"/>
    <property type="project" value="UniProtKB-ARBA"/>
</dbReference>
<evidence type="ECO:0000256" key="5">
    <source>
        <dbReference type="ARBA" id="ARBA00022491"/>
    </source>
</evidence>
<keyword evidence="13" id="KW-0539">Nucleus</keyword>
<dbReference type="FunFam" id="3.40.800.20:FF:000014">
    <property type="entry name" value="Histone deacetylase 15"/>
    <property type="match status" value="1"/>
</dbReference>
<keyword evidence="6" id="KW-0479">Metal-binding</keyword>
<accession>A0A7I8KW25</accession>
<evidence type="ECO:0000256" key="1">
    <source>
        <dbReference type="ARBA" id="ARBA00001947"/>
    </source>
</evidence>
<evidence type="ECO:0000256" key="4">
    <source>
        <dbReference type="ARBA" id="ARBA00012111"/>
    </source>
</evidence>
<evidence type="ECO:0000313" key="16">
    <source>
        <dbReference type="EMBL" id="CAA7402007.1"/>
    </source>
</evidence>
<dbReference type="Proteomes" id="UP000663760">
    <property type="component" value="Chromosome 9"/>
</dbReference>
<dbReference type="InterPro" id="IPR023696">
    <property type="entry name" value="Ureohydrolase_dom_sf"/>
</dbReference>
<gene>
    <name evidence="16" type="ORF">SI8410_09012685</name>
</gene>
<dbReference type="GO" id="GO:0008270">
    <property type="term" value="F:zinc ion binding"/>
    <property type="evidence" value="ECO:0007669"/>
    <property type="project" value="UniProtKB-KW"/>
</dbReference>
<dbReference type="InterPro" id="IPR001876">
    <property type="entry name" value="Znf_RanBP2"/>
</dbReference>
<dbReference type="Gene3D" id="3.40.800.20">
    <property type="entry name" value="Histone deacetylase domain"/>
    <property type="match status" value="1"/>
</dbReference>
<keyword evidence="5" id="KW-0678">Repressor</keyword>
<dbReference type="PROSITE" id="PS01358">
    <property type="entry name" value="ZF_RANBP2_1"/>
    <property type="match status" value="1"/>
</dbReference>
<proteinExistence type="inferred from homology"/>